<comment type="subcellular location">
    <subcellularLocation>
        <location evidence="2">Cytoplasm</location>
    </subcellularLocation>
    <subcellularLocation>
        <location evidence="3">Nucleus</location>
        <location evidence="3">Nucleolus</location>
    </subcellularLocation>
</comment>
<dbReference type="Gene3D" id="2.40.50.140">
    <property type="entry name" value="Nucleic acid-binding proteins"/>
    <property type="match status" value="1"/>
</dbReference>
<dbReference type="CDD" id="cd09862">
    <property type="entry name" value="PIN_Rrp44-like"/>
    <property type="match status" value="1"/>
</dbReference>
<evidence type="ECO:0000256" key="2">
    <source>
        <dbReference type="ARBA" id="ARBA00004496"/>
    </source>
</evidence>
<reference evidence="21" key="2">
    <citation type="journal article" date="2013" name="G3 (Bethesda)">
        <title>Genomes of Ashbya fungi isolated from insects reveal four mating-type loci, numerous translocations, lack of transposons, and distinct gene duplications.</title>
        <authorList>
            <person name="Dietrich F.S."/>
            <person name="Voegeli S."/>
            <person name="Kuo S."/>
            <person name="Philippsen P."/>
        </authorList>
    </citation>
    <scope>GENOME REANNOTATION</scope>
    <source>
        <strain evidence="21">ATCC 10895 / CBS 109.51 / FGSC 9923 / NRRL Y-1056</strain>
    </source>
</reference>
<proteinExistence type="inferred from homology"/>
<keyword evidence="13" id="KW-0539">Nucleus</keyword>
<dbReference type="SMART" id="SM00955">
    <property type="entry name" value="RNB"/>
    <property type="match status" value="1"/>
</dbReference>
<dbReference type="Proteomes" id="UP000000591">
    <property type="component" value="Chromosome V"/>
</dbReference>
<dbReference type="GO" id="GO:0071034">
    <property type="term" value="P:CUT catabolic process"/>
    <property type="evidence" value="ECO:0007669"/>
    <property type="project" value="UniProtKB-ARBA"/>
</dbReference>
<feature type="compositionally biased region" description="Polar residues" evidence="17">
    <location>
        <begin position="8"/>
        <end position="22"/>
    </location>
</feature>
<dbReference type="HOGENOM" id="CLU_002333_5_0_1"/>
<accession>Q757P3</accession>
<keyword evidence="5" id="KW-0963">Cytoplasm</keyword>
<comment type="similarity">
    <text evidence="4 16">Belongs to the RNR ribonuclease family.</text>
</comment>
<dbReference type="STRING" id="284811.Q757P3"/>
<dbReference type="PANTHER" id="PTHR23355:SF35">
    <property type="entry name" value="EXOSOME COMPLEX EXONUCLEASE RRP44"/>
    <property type="match status" value="1"/>
</dbReference>
<dbReference type="Pfam" id="PF00773">
    <property type="entry name" value="RNB"/>
    <property type="match status" value="1"/>
</dbReference>
<dbReference type="EMBL" id="AE016818">
    <property type="protein sequence ID" value="AAS52654.1"/>
    <property type="molecule type" value="Genomic_DNA"/>
</dbReference>
<dbReference type="eggNOG" id="KOG2102">
    <property type="taxonomic scope" value="Eukaryota"/>
</dbReference>
<keyword evidence="7" id="KW-0540">Nuclease</keyword>
<dbReference type="GO" id="GO:0003723">
    <property type="term" value="F:RNA binding"/>
    <property type="evidence" value="ECO:0007669"/>
    <property type="project" value="UniProtKB-KW"/>
</dbReference>
<keyword evidence="9" id="KW-0378">Hydrolase</keyword>
<evidence type="ECO:0000256" key="5">
    <source>
        <dbReference type="ARBA" id="ARBA00022490"/>
    </source>
</evidence>
<dbReference type="OrthoDB" id="372421at2759"/>
<dbReference type="GO" id="GO:0071031">
    <property type="term" value="P:nuclear mRNA surveillance of mRNA 3'-end processing"/>
    <property type="evidence" value="ECO:0000318"/>
    <property type="project" value="GO_Central"/>
</dbReference>
<dbReference type="GO" id="GO:0000177">
    <property type="term" value="C:cytoplasmic exosome (RNase complex)"/>
    <property type="evidence" value="ECO:0000318"/>
    <property type="project" value="GO_Central"/>
</dbReference>
<dbReference type="FunFam" id="3.40.50.1010:FF:000010">
    <property type="entry name" value="Exosome complex exonuclease DIS3"/>
    <property type="match status" value="1"/>
</dbReference>
<keyword evidence="21" id="KW-1185">Reference proteome</keyword>
<feature type="domain" description="RNB" evidence="19">
    <location>
        <begin position="528"/>
        <end position="861"/>
    </location>
</feature>
<keyword evidence="10" id="KW-0271">Exosome</keyword>
<dbReference type="FunFam" id="2.40.50.700:FF:000001">
    <property type="entry name" value="Exosome complex exonuclease exoribonuclease (Rrp44)"/>
    <property type="match status" value="1"/>
</dbReference>
<evidence type="ECO:0000256" key="8">
    <source>
        <dbReference type="ARBA" id="ARBA00022759"/>
    </source>
</evidence>
<dbReference type="InterPro" id="IPR033771">
    <property type="entry name" value="Rrp44_CSD1"/>
</dbReference>
<evidence type="ECO:0000256" key="7">
    <source>
        <dbReference type="ARBA" id="ARBA00022722"/>
    </source>
</evidence>
<dbReference type="Gene3D" id="2.40.50.690">
    <property type="match status" value="1"/>
</dbReference>
<evidence type="ECO:0000256" key="10">
    <source>
        <dbReference type="ARBA" id="ARBA00022835"/>
    </source>
</evidence>
<dbReference type="GO" id="GO:0016075">
    <property type="term" value="P:rRNA catabolic process"/>
    <property type="evidence" value="ECO:0000318"/>
    <property type="project" value="GO_Central"/>
</dbReference>
<dbReference type="Gene3D" id="3.40.50.1010">
    <property type="entry name" value="5'-nuclease"/>
    <property type="match status" value="1"/>
</dbReference>
<evidence type="ECO:0000256" key="11">
    <source>
        <dbReference type="ARBA" id="ARBA00022839"/>
    </source>
</evidence>
<dbReference type="InterPro" id="IPR050180">
    <property type="entry name" value="RNR_Ribonuclease"/>
</dbReference>
<dbReference type="Pfam" id="PF17216">
    <property type="entry name" value="Rrp44_CSD1"/>
    <property type="match status" value="1"/>
</dbReference>
<evidence type="ECO:0000256" key="12">
    <source>
        <dbReference type="ARBA" id="ARBA00022884"/>
    </source>
</evidence>
<evidence type="ECO:0000259" key="18">
    <source>
        <dbReference type="SMART" id="SM00670"/>
    </source>
</evidence>
<dbReference type="SUPFAM" id="SSF88723">
    <property type="entry name" value="PIN domain-like"/>
    <property type="match status" value="1"/>
</dbReference>
<dbReference type="FunFam" id="2.40.50.140:FF:000309">
    <property type="entry name" value="Exosome complex exonuclease DIS3"/>
    <property type="match status" value="1"/>
</dbReference>
<dbReference type="SMART" id="SM00670">
    <property type="entry name" value="PINc"/>
    <property type="match status" value="1"/>
</dbReference>
<dbReference type="KEGG" id="ago:AGOS_AEL031C"/>
<protein>
    <recommendedName>
        <fullName evidence="15">Chromosome disjunction protein 3</fullName>
    </recommendedName>
    <alternativeName>
        <fullName evidence="14">Ribosomal RNA-processing protein 44</fullName>
    </alternativeName>
</protein>
<keyword evidence="6" id="KW-0698">rRNA processing</keyword>
<dbReference type="InterPro" id="IPR033770">
    <property type="entry name" value="RRP44_S1"/>
</dbReference>
<dbReference type="AlphaFoldDB" id="Q757P3"/>
<dbReference type="GeneID" id="4621027"/>
<dbReference type="GO" id="GO:0005730">
    <property type="term" value="C:nucleolus"/>
    <property type="evidence" value="ECO:0007669"/>
    <property type="project" value="UniProtKB-SubCell"/>
</dbReference>
<evidence type="ECO:0000256" key="9">
    <source>
        <dbReference type="ARBA" id="ARBA00022801"/>
    </source>
</evidence>
<dbReference type="RefSeq" id="NP_984830.1">
    <property type="nucleotide sequence ID" value="NM_210184.1"/>
</dbReference>
<dbReference type="GO" id="GO:0000176">
    <property type="term" value="C:nuclear exosome (RNase complex)"/>
    <property type="evidence" value="ECO:0000318"/>
    <property type="project" value="GO_Central"/>
</dbReference>
<dbReference type="FunCoup" id="Q757P3">
    <property type="interactions" value="1210"/>
</dbReference>
<feature type="domain" description="PIN" evidence="18">
    <location>
        <begin position="94"/>
        <end position="211"/>
    </location>
</feature>
<dbReference type="InterPro" id="IPR012340">
    <property type="entry name" value="NA-bd_OB-fold"/>
</dbReference>
<dbReference type="InterPro" id="IPR029060">
    <property type="entry name" value="PIN-like_dom_sf"/>
</dbReference>
<evidence type="ECO:0000313" key="21">
    <source>
        <dbReference type="Proteomes" id="UP000000591"/>
    </source>
</evidence>
<dbReference type="PANTHER" id="PTHR23355">
    <property type="entry name" value="RIBONUCLEASE"/>
    <property type="match status" value="1"/>
</dbReference>
<evidence type="ECO:0000259" key="19">
    <source>
        <dbReference type="SMART" id="SM00955"/>
    </source>
</evidence>
<evidence type="ECO:0000313" key="20">
    <source>
        <dbReference type="EMBL" id="AAS52654.1"/>
    </source>
</evidence>
<dbReference type="Pfam" id="PF13638">
    <property type="entry name" value="PIN_4"/>
    <property type="match status" value="1"/>
</dbReference>
<dbReference type="FunFam" id="2.40.50.690:FF:000005">
    <property type="entry name" value="Exosome complex exonuclease dis3"/>
    <property type="match status" value="1"/>
</dbReference>
<dbReference type="InParanoid" id="Q757P3"/>
<keyword evidence="12" id="KW-0694">RNA-binding</keyword>
<dbReference type="SUPFAM" id="SSF50249">
    <property type="entry name" value="Nucleic acid-binding proteins"/>
    <property type="match status" value="3"/>
</dbReference>
<keyword evidence="8" id="KW-0255">Endonuclease</keyword>
<evidence type="ECO:0000256" key="16">
    <source>
        <dbReference type="RuleBase" id="RU003901"/>
    </source>
</evidence>
<dbReference type="InterPro" id="IPR001900">
    <property type="entry name" value="RNase_II/R"/>
</dbReference>
<dbReference type="Pfam" id="PF17849">
    <property type="entry name" value="OB_Dis3"/>
    <property type="match status" value="1"/>
</dbReference>
<dbReference type="GO" id="GO:0004519">
    <property type="term" value="F:endonuclease activity"/>
    <property type="evidence" value="ECO:0000318"/>
    <property type="project" value="GO_Central"/>
</dbReference>
<dbReference type="Gene3D" id="2.40.50.700">
    <property type="match status" value="1"/>
</dbReference>
<sequence>MRDEVQNYRHSTVKAQGQSMTTGRKRLSEGLSVTQKVFVRSRNGGATKVVREHYLRNDIPCLSQACTACPAVVAPDAQNELPRFVLSTEPSGGRYVVVDTNIVLQAIDLLENQKCFTDVVVPQVVLEEVRNQSYPVYMRLRTLCRDSDETKRFAVFHNEFCESTYVARAADESVNDRNDRAIRRTVEWYSEHLRERGIVAVLVTNDRENLARAVGAGLEAQSLTEYVESLPNADEIRDAVPNLEPPAVGRDDMARAGFTYPEYYATGRLMGGLKNGSLYQGVVQISEYNFLEGTVSIPNFSKPVLVRGLKNLNRAFNGDQVVLELLPQSEWKAPSMVTMDSEHFDVNDNPDSDEENHEVTVISDKQRRLLAQDAINAQKTTKVQPTARVVAITRRSWRQYVGQIATNTLDLQDSSTQNVFVILMDKCLPKIRIRTRRAKELLNKRIVVAIDSWPATYKYPLGHFVRELGEVESVEAETEALLLEHDVEYRPFSKKVLECLPAEGHDWRAPADLSDPEAISKDPLLPKRRDLRDKLICSIDPPGCVDIDDALHAKRLPNGNWEVGVHIADVTHFVKPGTALDTEGASRATSVYLVNKRIDMLPMLLGTDLCSLKPYVDRFAFSVLWELDADANIVNVDFTKSVIRSREAFSYEAAQLRIDDVNQNDELTNGMRALLELSKKLKQKRLDAGALNLASPEVKVHMDNETSDPNEVEIKKLLATNSLVEEFMLLANISVARKINDAFPQTAMLRRHAAPPSTNFEALNEMLQVRKKMAISLESSKALADSLDRCIDPEDPYFNTLVRIMSTRCMMAAQYFYSGAFSYSDFHHYGLAVDIYTHFTSPIRRYCDVVVHRQLAGAIGYEPLDLTHRDKQKMEMICKNINRRHRNAQFAGRASIEYYVGQVMRNNHSVETGYVIKVFNNGVAVLVPKFGVEGMILLENLTDDFSSAEFVEEEYTLNFKDKTGKTRTVHVFDKVEVEVKSVLDPVTSKRKAQLLLK</sequence>
<dbReference type="GO" id="GO:0000175">
    <property type="term" value="F:3'-5'-RNA exonuclease activity"/>
    <property type="evidence" value="ECO:0000318"/>
    <property type="project" value="GO_Central"/>
</dbReference>
<dbReference type="InterPro" id="IPR002716">
    <property type="entry name" value="PIN_dom"/>
</dbReference>
<evidence type="ECO:0000256" key="6">
    <source>
        <dbReference type="ARBA" id="ARBA00022552"/>
    </source>
</evidence>
<name>Q757P3_EREGS</name>
<dbReference type="InterPro" id="IPR022966">
    <property type="entry name" value="RNase_II/R_CS"/>
</dbReference>
<dbReference type="PROSITE" id="PS01175">
    <property type="entry name" value="RIBONUCLEASE_II"/>
    <property type="match status" value="1"/>
</dbReference>
<organism evidence="20 21">
    <name type="scientific">Eremothecium gossypii (strain ATCC 10895 / CBS 109.51 / FGSC 9923 / NRRL Y-1056)</name>
    <name type="common">Yeast</name>
    <name type="synonym">Ashbya gossypii</name>
    <dbReference type="NCBI Taxonomy" id="284811"/>
    <lineage>
        <taxon>Eukaryota</taxon>
        <taxon>Fungi</taxon>
        <taxon>Dikarya</taxon>
        <taxon>Ascomycota</taxon>
        <taxon>Saccharomycotina</taxon>
        <taxon>Saccharomycetes</taxon>
        <taxon>Saccharomycetales</taxon>
        <taxon>Saccharomycetaceae</taxon>
        <taxon>Eremothecium</taxon>
    </lineage>
</organism>
<keyword evidence="11" id="KW-0269">Exonuclease</keyword>
<comment type="cofactor">
    <cofactor evidence="1">
        <name>Mg(2+)</name>
        <dbReference type="ChEBI" id="CHEBI:18420"/>
    </cofactor>
</comment>
<feature type="region of interest" description="Disordered" evidence="17">
    <location>
        <begin position="1"/>
        <end position="24"/>
    </location>
</feature>
<evidence type="ECO:0000256" key="15">
    <source>
        <dbReference type="ARBA" id="ARBA00081547"/>
    </source>
</evidence>
<gene>
    <name evidence="20" type="ORF">AGOS_AEL031C</name>
</gene>
<evidence type="ECO:0000256" key="13">
    <source>
        <dbReference type="ARBA" id="ARBA00023242"/>
    </source>
</evidence>
<dbReference type="OMA" id="GQVMRNN"/>
<evidence type="ECO:0000256" key="14">
    <source>
        <dbReference type="ARBA" id="ARBA00077930"/>
    </source>
</evidence>
<evidence type="ECO:0000256" key="4">
    <source>
        <dbReference type="ARBA" id="ARBA00005785"/>
    </source>
</evidence>
<evidence type="ECO:0000256" key="17">
    <source>
        <dbReference type="SAM" id="MobiDB-lite"/>
    </source>
</evidence>
<reference evidence="20 21" key="1">
    <citation type="journal article" date="2004" name="Science">
        <title>The Ashbya gossypii genome as a tool for mapping the ancient Saccharomyces cerevisiae genome.</title>
        <authorList>
            <person name="Dietrich F.S."/>
            <person name="Voegeli S."/>
            <person name="Brachat S."/>
            <person name="Lerch A."/>
            <person name="Gates K."/>
            <person name="Steiner S."/>
            <person name="Mohr C."/>
            <person name="Pohlmann R."/>
            <person name="Luedi P."/>
            <person name="Choi S."/>
            <person name="Wing R.A."/>
            <person name="Flavier A."/>
            <person name="Gaffney T.D."/>
            <person name="Philippsen P."/>
        </authorList>
    </citation>
    <scope>NUCLEOTIDE SEQUENCE [LARGE SCALE GENOMIC DNA]</scope>
    <source>
        <strain evidence="21">ATCC 10895 / CBS 109.51 / FGSC 9923 / NRRL Y-1056</strain>
    </source>
</reference>
<evidence type="ECO:0000256" key="1">
    <source>
        <dbReference type="ARBA" id="ARBA00001946"/>
    </source>
</evidence>
<evidence type="ECO:0000256" key="3">
    <source>
        <dbReference type="ARBA" id="ARBA00004604"/>
    </source>
</evidence>
<dbReference type="Pfam" id="PF17215">
    <property type="entry name" value="Rrp44_S1"/>
    <property type="match status" value="1"/>
</dbReference>
<dbReference type="InterPro" id="IPR041505">
    <property type="entry name" value="Dis3_CSD2"/>
</dbReference>
<dbReference type="GO" id="GO:0006364">
    <property type="term" value="P:rRNA processing"/>
    <property type="evidence" value="ECO:0007669"/>
    <property type="project" value="UniProtKB-KW"/>
</dbReference>